<comment type="subunit">
    <text evidence="7">Heterododecamer (2C3:3R2) of six catalytic PyrB chains organized as two trimers (C3), and six regulatory PyrI chains organized as three dimers (R2).</text>
</comment>
<dbReference type="PANTHER" id="PTHR45753:SF6">
    <property type="entry name" value="ASPARTATE CARBAMOYLTRANSFERASE"/>
    <property type="match status" value="1"/>
</dbReference>
<comment type="similarity">
    <text evidence="2 7">Belongs to the aspartate/ornithine carbamoyltransferase superfamily. ATCase family.</text>
</comment>
<sequence length="347" mass="38409">MKPKAFLHHHGTRRPFIMQFYYKKQEVKLMAKSNVSLGGRDILDLESLSVEEIELVLKTAEEMKKIMKRDIKKVPSLRGKSIINLFYEPSTRTRTSFELAGKYLGADVVNITTSSSSVVKGECLRDTILTVQSMACDAIVMRHPIEGAAAYAAKVADPVIINAGDGAHAHPSQGFLDMFTIREQGKNLKGLKMAIIGDILYSRVARTNIAAWTKMGAEVHVAGPMTLLPHDIASLGVTVHKRVEEAIEGADVIDILRIQLERQQKGLFPSPREYARIFGINENRLKLAKPDVTVLHPGPMNRGLEISWEVGYCDNAAIRTEVQNGVAVRMALLFLTLTGGKHIENVD</sequence>
<feature type="binding site" evidence="7">
    <location>
        <position position="299"/>
    </location>
    <ligand>
        <name>carbamoyl phosphate</name>
        <dbReference type="ChEBI" id="CHEBI:58228"/>
    </ligand>
</feature>
<evidence type="ECO:0000259" key="8">
    <source>
        <dbReference type="Pfam" id="PF00185"/>
    </source>
</evidence>
<feature type="binding site" evidence="7">
    <location>
        <position position="173"/>
    </location>
    <ligand>
        <name>carbamoyl phosphate</name>
        <dbReference type="ChEBI" id="CHEBI:58228"/>
    </ligand>
</feature>
<accession>E8LBW4</accession>
<dbReference type="Pfam" id="PF02729">
    <property type="entry name" value="OTCace_N"/>
    <property type="match status" value="1"/>
</dbReference>
<feature type="binding site" evidence="7">
    <location>
        <position position="120"/>
    </location>
    <ligand>
        <name>L-aspartate</name>
        <dbReference type="ChEBI" id="CHEBI:29991"/>
    </ligand>
</feature>
<keyword evidence="4 7" id="KW-0665">Pyrimidine biosynthesis</keyword>
<gene>
    <name evidence="7 10" type="primary">pyrB</name>
    <name evidence="10" type="ORF">HMPREF9443_00327</name>
</gene>
<dbReference type="GO" id="GO:0005829">
    <property type="term" value="C:cytosol"/>
    <property type="evidence" value="ECO:0007669"/>
    <property type="project" value="TreeGrafter"/>
</dbReference>
<evidence type="ECO:0000256" key="1">
    <source>
        <dbReference type="ARBA" id="ARBA00004852"/>
    </source>
</evidence>
<dbReference type="HAMAP" id="MF_00001">
    <property type="entry name" value="Asp_carb_tr"/>
    <property type="match status" value="1"/>
</dbReference>
<dbReference type="PRINTS" id="PR00101">
    <property type="entry name" value="ATCASE"/>
</dbReference>
<feature type="binding site" evidence="7">
    <location>
        <position position="92"/>
    </location>
    <ligand>
        <name>carbamoyl phosphate</name>
        <dbReference type="ChEBI" id="CHEBI:58228"/>
    </ligand>
</feature>
<dbReference type="GO" id="GO:0016597">
    <property type="term" value="F:amino acid binding"/>
    <property type="evidence" value="ECO:0007669"/>
    <property type="project" value="InterPro"/>
</dbReference>
<comment type="pathway">
    <text evidence="1 7">Pyrimidine metabolism; UMP biosynthesis via de novo pathway; (S)-dihydroorotate from bicarbonate: step 2/3.</text>
</comment>
<dbReference type="GO" id="GO:0044205">
    <property type="term" value="P:'de novo' UMP biosynthetic process"/>
    <property type="evidence" value="ECO:0007669"/>
    <property type="project" value="UniProtKB-UniRule"/>
</dbReference>
<dbReference type="InterPro" id="IPR006131">
    <property type="entry name" value="Asp_carbamoyltransf_Asp/Orn-bd"/>
</dbReference>
<name>E8LBW4_9FIRM</name>
<dbReference type="UniPathway" id="UPA00070">
    <property type="reaction ID" value="UER00116"/>
</dbReference>
<dbReference type="GO" id="GO:0004070">
    <property type="term" value="F:aspartate carbamoyltransferase activity"/>
    <property type="evidence" value="ECO:0007669"/>
    <property type="project" value="UniProtKB-UniRule"/>
</dbReference>
<evidence type="ECO:0000256" key="5">
    <source>
        <dbReference type="ARBA" id="ARBA00043884"/>
    </source>
</evidence>
<dbReference type="HOGENOM" id="CLU_043846_2_0_9"/>
<dbReference type="EC" id="2.1.3.2" evidence="7"/>
<dbReference type="EMBL" id="AEVN01000010">
    <property type="protein sequence ID" value="EFY05704.1"/>
    <property type="molecule type" value="Genomic_DNA"/>
</dbReference>
<comment type="catalytic activity">
    <reaction evidence="6 7">
        <text>carbamoyl phosphate + L-aspartate = N-carbamoyl-L-aspartate + phosphate + H(+)</text>
        <dbReference type="Rhea" id="RHEA:20013"/>
        <dbReference type="ChEBI" id="CHEBI:15378"/>
        <dbReference type="ChEBI" id="CHEBI:29991"/>
        <dbReference type="ChEBI" id="CHEBI:32814"/>
        <dbReference type="ChEBI" id="CHEBI:43474"/>
        <dbReference type="ChEBI" id="CHEBI:58228"/>
        <dbReference type="EC" id="2.1.3.2"/>
    </reaction>
</comment>
<dbReference type="PANTHER" id="PTHR45753">
    <property type="entry name" value="ORNITHINE CARBAMOYLTRANSFERASE, MITOCHONDRIAL"/>
    <property type="match status" value="1"/>
</dbReference>
<dbReference type="Proteomes" id="UP000004923">
    <property type="component" value="Unassembled WGS sequence"/>
</dbReference>
<protein>
    <recommendedName>
        <fullName evidence="7">Aspartate carbamoyltransferase</fullName>
        <ecNumber evidence="7">2.1.3.2</ecNumber>
    </recommendedName>
    <alternativeName>
        <fullName evidence="7">Aspartate transcarbamylase</fullName>
        <shortName evidence="7">ATCase</shortName>
    </alternativeName>
</protein>
<dbReference type="Gene3D" id="3.40.50.1370">
    <property type="entry name" value="Aspartate/ornithine carbamoyltransferase"/>
    <property type="match status" value="2"/>
</dbReference>
<evidence type="ECO:0000256" key="6">
    <source>
        <dbReference type="ARBA" id="ARBA00048859"/>
    </source>
</evidence>
<evidence type="ECO:0000259" key="9">
    <source>
        <dbReference type="Pfam" id="PF02729"/>
    </source>
</evidence>
<dbReference type="GO" id="GO:0006207">
    <property type="term" value="P:'de novo' pyrimidine nucleobase biosynthetic process"/>
    <property type="evidence" value="ECO:0007669"/>
    <property type="project" value="InterPro"/>
</dbReference>
<dbReference type="InterPro" id="IPR036901">
    <property type="entry name" value="Asp/Orn_carbamoylTrfase_sf"/>
</dbReference>
<dbReference type="Pfam" id="PF00185">
    <property type="entry name" value="OTCace"/>
    <property type="match status" value="1"/>
</dbReference>
<dbReference type="InterPro" id="IPR006132">
    <property type="entry name" value="Asp/Orn_carbamoyltranf_P-bd"/>
</dbReference>
<feature type="binding site" evidence="7">
    <location>
        <position position="203"/>
    </location>
    <ligand>
        <name>L-aspartate</name>
        <dbReference type="ChEBI" id="CHEBI:29991"/>
    </ligand>
</feature>
<evidence type="ECO:0000256" key="7">
    <source>
        <dbReference type="HAMAP-Rule" id="MF_00001"/>
    </source>
</evidence>
<keyword evidence="11" id="KW-1185">Reference proteome</keyword>
<feature type="domain" description="Aspartate/ornithine carbamoyltransferase carbamoyl-P binding" evidence="9">
    <location>
        <begin position="40"/>
        <end position="183"/>
    </location>
</feature>
<dbReference type="InterPro" id="IPR006130">
    <property type="entry name" value="Asp/Orn_carbamoylTrfase"/>
</dbReference>
<feature type="binding site" evidence="7">
    <location>
        <position position="142"/>
    </location>
    <ligand>
        <name>carbamoyl phosphate</name>
        <dbReference type="ChEBI" id="CHEBI:58228"/>
    </ligand>
</feature>
<evidence type="ECO:0000313" key="11">
    <source>
        <dbReference type="Proteomes" id="UP000004923"/>
    </source>
</evidence>
<dbReference type="PRINTS" id="PR00100">
    <property type="entry name" value="AOTCASE"/>
</dbReference>
<feature type="domain" description="Aspartate/ornithine carbamoyltransferase Asp/Orn-binding" evidence="8">
    <location>
        <begin position="189"/>
        <end position="335"/>
    </location>
</feature>
<dbReference type="eggNOG" id="COG0540">
    <property type="taxonomic scope" value="Bacteria"/>
</dbReference>
<keyword evidence="3 7" id="KW-0808">Transferase</keyword>
<dbReference type="PROSITE" id="PS00097">
    <property type="entry name" value="CARBAMOYLTRANSFERASE"/>
    <property type="match status" value="1"/>
</dbReference>
<comment type="caution">
    <text evidence="10">The sequence shown here is derived from an EMBL/GenBank/DDBJ whole genome shotgun (WGS) entry which is preliminary data.</text>
</comment>
<evidence type="ECO:0000256" key="2">
    <source>
        <dbReference type="ARBA" id="ARBA00008896"/>
    </source>
</evidence>
<feature type="binding site" evidence="7">
    <location>
        <position position="170"/>
    </location>
    <ligand>
        <name>carbamoyl phosphate</name>
        <dbReference type="ChEBI" id="CHEBI:58228"/>
    </ligand>
</feature>
<comment type="function">
    <text evidence="5 7">Catalyzes the condensation of carbamoyl phosphate and aspartate to form carbamoyl aspartate and inorganic phosphate, the committed step in the de novo pyrimidine nucleotide biosynthesis pathway.</text>
</comment>
<evidence type="ECO:0000256" key="4">
    <source>
        <dbReference type="ARBA" id="ARBA00022975"/>
    </source>
</evidence>
<organism evidence="10 11">
    <name type="scientific">Phascolarctobacterium succinatutens YIT 12067</name>
    <dbReference type="NCBI Taxonomy" id="626939"/>
    <lineage>
        <taxon>Bacteria</taxon>
        <taxon>Bacillati</taxon>
        <taxon>Bacillota</taxon>
        <taxon>Negativicutes</taxon>
        <taxon>Acidaminococcales</taxon>
        <taxon>Acidaminococcaceae</taxon>
        <taxon>Phascolarctobacterium</taxon>
    </lineage>
</organism>
<dbReference type="AlphaFoldDB" id="E8LBW4"/>
<dbReference type="SUPFAM" id="SSF53671">
    <property type="entry name" value="Aspartate/ornithine carbamoyltransferase"/>
    <property type="match status" value="1"/>
</dbReference>
<dbReference type="NCBIfam" id="NF002032">
    <property type="entry name" value="PRK00856.1"/>
    <property type="match status" value="1"/>
</dbReference>
<dbReference type="GO" id="GO:0006520">
    <property type="term" value="P:amino acid metabolic process"/>
    <property type="evidence" value="ECO:0007669"/>
    <property type="project" value="InterPro"/>
</dbReference>
<proteinExistence type="inferred from homology"/>
<dbReference type="NCBIfam" id="TIGR00670">
    <property type="entry name" value="asp_carb_tr"/>
    <property type="match status" value="1"/>
</dbReference>
<evidence type="ECO:0000256" key="3">
    <source>
        <dbReference type="ARBA" id="ARBA00022679"/>
    </source>
</evidence>
<feature type="binding site" evidence="7">
    <location>
        <position position="257"/>
    </location>
    <ligand>
        <name>L-aspartate</name>
        <dbReference type="ChEBI" id="CHEBI:29991"/>
    </ligand>
</feature>
<reference evidence="10 11" key="1">
    <citation type="submission" date="2011-01" db="EMBL/GenBank/DDBJ databases">
        <authorList>
            <person name="Weinstock G."/>
            <person name="Sodergren E."/>
            <person name="Clifton S."/>
            <person name="Fulton L."/>
            <person name="Fulton B."/>
            <person name="Courtney L."/>
            <person name="Fronick C."/>
            <person name="Harrison M."/>
            <person name="Strong C."/>
            <person name="Farmer C."/>
            <person name="Delahaunty K."/>
            <person name="Markovic C."/>
            <person name="Hall O."/>
            <person name="Minx P."/>
            <person name="Tomlinson C."/>
            <person name="Mitreva M."/>
            <person name="Hou S."/>
            <person name="Chen J."/>
            <person name="Wollam A."/>
            <person name="Pepin K.H."/>
            <person name="Johnson M."/>
            <person name="Bhonagiri V."/>
            <person name="Zhang X."/>
            <person name="Suruliraj S."/>
            <person name="Warren W."/>
            <person name="Chinwalla A."/>
            <person name="Mardis E.R."/>
            <person name="Wilson R.K."/>
        </authorList>
    </citation>
    <scope>NUCLEOTIDE SEQUENCE [LARGE SCALE GENOMIC DNA]</scope>
    <source>
        <strain evidence="10 11">YIT 12067</strain>
    </source>
</reference>
<evidence type="ECO:0000313" key="10">
    <source>
        <dbReference type="EMBL" id="EFY05704.1"/>
    </source>
</evidence>
<feature type="binding site" evidence="7">
    <location>
        <position position="298"/>
    </location>
    <ligand>
        <name>carbamoyl phosphate</name>
        <dbReference type="ChEBI" id="CHEBI:58228"/>
    </ligand>
</feature>
<dbReference type="InterPro" id="IPR002082">
    <property type="entry name" value="Asp_carbamoyltransf"/>
</dbReference>
<feature type="binding site" evidence="7">
    <location>
        <position position="93"/>
    </location>
    <ligand>
        <name>carbamoyl phosphate</name>
        <dbReference type="ChEBI" id="CHEBI:58228"/>
    </ligand>
</feature>